<feature type="signal peptide" evidence="1">
    <location>
        <begin position="1"/>
        <end position="19"/>
    </location>
</feature>
<protein>
    <recommendedName>
        <fullName evidence="2">Lipocalin/cytosolic fatty-acid binding domain-containing protein</fullName>
    </recommendedName>
</protein>
<feature type="chain" id="PRO_5042957126" description="Lipocalin/cytosolic fatty-acid binding domain-containing protein" evidence="1">
    <location>
        <begin position="20"/>
        <end position="190"/>
    </location>
</feature>
<dbReference type="GO" id="GO:0006629">
    <property type="term" value="P:lipid metabolic process"/>
    <property type="evidence" value="ECO:0007669"/>
    <property type="project" value="TreeGrafter"/>
</dbReference>
<feature type="domain" description="Lipocalin/cytosolic fatty-acid binding" evidence="2">
    <location>
        <begin position="37"/>
        <end position="182"/>
    </location>
</feature>
<keyword evidence="1" id="KW-0732">Signal</keyword>
<name>A0AAN8XB59_HALRR</name>
<dbReference type="SUPFAM" id="SSF50814">
    <property type="entry name" value="Lipocalins"/>
    <property type="match status" value="1"/>
</dbReference>
<dbReference type="EMBL" id="JAXCGZ010006778">
    <property type="protein sequence ID" value="KAK7079541.1"/>
    <property type="molecule type" value="Genomic_DNA"/>
</dbReference>
<organism evidence="3 4">
    <name type="scientific">Halocaridina rubra</name>
    <name type="common">Hawaiian red shrimp</name>
    <dbReference type="NCBI Taxonomy" id="373956"/>
    <lineage>
        <taxon>Eukaryota</taxon>
        <taxon>Metazoa</taxon>
        <taxon>Ecdysozoa</taxon>
        <taxon>Arthropoda</taxon>
        <taxon>Crustacea</taxon>
        <taxon>Multicrustacea</taxon>
        <taxon>Malacostraca</taxon>
        <taxon>Eumalacostraca</taxon>
        <taxon>Eucarida</taxon>
        <taxon>Decapoda</taxon>
        <taxon>Pleocyemata</taxon>
        <taxon>Caridea</taxon>
        <taxon>Atyoidea</taxon>
        <taxon>Atyidae</taxon>
        <taxon>Halocaridina</taxon>
    </lineage>
</organism>
<dbReference type="Proteomes" id="UP001381693">
    <property type="component" value="Unassembled WGS sequence"/>
</dbReference>
<dbReference type="Pfam" id="PF08212">
    <property type="entry name" value="Lipocalin_2"/>
    <property type="match status" value="1"/>
</dbReference>
<keyword evidence="4" id="KW-1185">Reference proteome</keyword>
<accession>A0AAN8XB59</accession>
<dbReference type="AlphaFoldDB" id="A0AAN8XB59"/>
<dbReference type="GO" id="GO:0005737">
    <property type="term" value="C:cytoplasm"/>
    <property type="evidence" value="ECO:0007669"/>
    <property type="project" value="TreeGrafter"/>
</dbReference>
<evidence type="ECO:0000259" key="2">
    <source>
        <dbReference type="Pfam" id="PF08212"/>
    </source>
</evidence>
<dbReference type="Gene3D" id="2.40.128.20">
    <property type="match status" value="1"/>
</dbReference>
<comment type="caution">
    <text evidence="3">The sequence shown here is derived from an EMBL/GenBank/DDBJ whole genome shotgun (WGS) entry which is preliminary data.</text>
</comment>
<proteinExistence type="predicted"/>
<evidence type="ECO:0000256" key="1">
    <source>
        <dbReference type="SAM" id="SignalP"/>
    </source>
</evidence>
<dbReference type="GO" id="GO:0000302">
    <property type="term" value="P:response to reactive oxygen species"/>
    <property type="evidence" value="ECO:0007669"/>
    <property type="project" value="TreeGrafter"/>
</dbReference>
<evidence type="ECO:0000313" key="4">
    <source>
        <dbReference type="Proteomes" id="UP001381693"/>
    </source>
</evidence>
<gene>
    <name evidence="3" type="ORF">SK128_001777</name>
</gene>
<dbReference type="InterPro" id="IPR000566">
    <property type="entry name" value="Lipocln_cytosolic_FA-bd_dom"/>
</dbReference>
<reference evidence="3 4" key="1">
    <citation type="submission" date="2023-11" db="EMBL/GenBank/DDBJ databases">
        <title>Halocaridina rubra genome assembly.</title>
        <authorList>
            <person name="Smith C."/>
        </authorList>
    </citation>
    <scope>NUCLEOTIDE SEQUENCE [LARGE SCALE GENOMIC DNA]</scope>
    <source>
        <strain evidence="3">EP-1</strain>
        <tissue evidence="3">Whole</tissue>
    </source>
</reference>
<dbReference type="PANTHER" id="PTHR10612">
    <property type="entry name" value="APOLIPOPROTEIN D"/>
    <property type="match status" value="1"/>
</dbReference>
<dbReference type="InterPro" id="IPR012674">
    <property type="entry name" value="Calycin"/>
</dbReference>
<evidence type="ECO:0000313" key="3">
    <source>
        <dbReference type="EMBL" id="KAK7079541.1"/>
    </source>
</evidence>
<dbReference type="PANTHER" id="PTHR10612:SF62">
    <property type="entry name" value="LIPOCALIN_CYTOSOLIC FATTY-ACID BINDING DOMAIN-CONTAINING PROTEIN"/>
    <property type="match status" value="1"/>
</dbReference>
<sequence>MVSIKIYLVSLVLGVMTYADPGCVEVSPASNYVNALYVGRWYEIGRIQTPGGASYQENCWCDTTDFTTEFLTVGDGEVTYSCRQDGPDGALQSATADLLYEGEPGHFKQQFRFPFAPKLDYSIIFIDEDTAMEYDCHTDLQGDTDYCVHFMSRFPSIEENKLLELIEYAEGLGLNNQNVNYTATEHVGCW</sequence>